<evidence type="ECO:0000256" key="6">
    <source>
        <dbReference type="ARBA" id="ARBA00022982"/>
    </source>
</evidence>
<comment type="caution">
    <text evidence="13">The sequence shown here is derived from an EMBL/GenBank/DDBJ whole genome shotgun (WGS) entry which is preliminary data.</text>
</comment>
<evidence type="ECO:0000256" key="4">
    <source>
        <dbReference type="ARBA" id="ARBA00022448"/>
    </source>
</evidence>
<comment type="function">
    <text evidence="8">Catalyzes the one-electron reduction of superoxide anion radical to hydrogen peroxide at a nonheme ferrous iron center. Plays a fundamental role in case of oxidative stress via its superoxide detoxification activity.</text>
</comment>
<dbReference type="Proteomes" id="UP000824130">
    <property type="component" value="Unassembled WGS sequence"/>
</dbReference>
<keyword evidence="7" id="KW-0408">Iron</keyword>
<evidence type="ECO:0000256" key="2">
    <source>
        <dbReference type="ARBA" id="ARBA00012679"/>
    </source>
</evidence>
<keyword evidence="4" id="KW-0813">Transport</keyword>
<dbReference type="PANTHER" id="PTHR36541:SF1">
    <property type="entry name" value="SUPEROXIDE REDUCTASE-RELATED"/>
    <property type="match status" value="1"/>
</dbReference>
<evidence type="ECO:0000256" key="8">
    <source>
        <dbReference type="ARBA" id="ARBA00024690"/>
    </source>
</evidence>
<dbReference type="SUPFAM" id="SSF57802">
    <property type="entry name" value="Rubredoxin-like"/>
    <property type="match status" value="1"/>
</dbReference>
<name>A0A9D1N7N7_9FIRM</name>
<accession>A0A9D1N7N7</accession>
<gene>
    <name evidence="13" type="ORF">IAD25_05350</name>
</gene>
<evidence type="ECO:0000256" key="10">
    <source>
        <dbReference type="ARBA" id="ARBA00047448"/>
    </source>
</evidence>
<proteinExistence type="inferred from homology"/>
<dbReference type="Pfam" id="PF06397">
    <property type="entry name" value="Desulfoferrod_N"/>
    <property type="match status" value="1"/>
</dbReference>
<dbReference type="GO" id="GO:0005506">
    <property type="term" value="F:iron ion binding"/>
    <property type="evidence" value="ECO:0007669"/>
    <property type="project" value="InterPro"/>
</dbReference>
<keyword evidence="5" id="KW-0479">Metal-binding</keyword>
<protein>
    <recommendedName>
        <fullName evidence="3">Desulfoferrodoxin</fullName>
        <ecNumber evidence="2">1.15.1.2</ecNumber>
    </recommendedName>
    <alternativeName>
        <fullName evidence="9">Superoxide reductase</fullName>
    </alternativeName>
</protein>
<keyword evidence="6" id="KW-0249">Electron transport</keyword>
<dbReference type="InterPro" id="IPR004462">
    <property type="entry name" value="Desulfoferrodoxin_N"/>
</dbReference>
<evidence type="ECO:0000256" key="1">
    <source>
        <dbReference type="ARBA" id="ARBA00005941"/>
    </source>
</evidence>
<dbReference type="AlphaFoldDB" id="A0A9D1N7N7"/>
<feature type="domain" description="Desulfoferrodoxin N-terminal" evidence="12">
    <location>
        <begin position="2"/>
        <end position="32"/>
    </location>
</feature>
<evidence type="ECO:0000313" key="14">
    <source>
        <dbReference type="Proteomes" id="UP000824130"/>
    </source>
</evidence>
<dbReference type="InterPro" id="IPR002742">
    <property type="entry name" value="Desulfoferrodoxin_Fe-bd_dom"/>
</dbReference>
<dbReference type="GO" id="GO:0050605">
    <property type="term" value="F:superoxide reductase activity"/>
    <property type="evidence" value="ECO:0007669"/>
    <property type="project" value="UniProtKB-EC"/>
</dbReference>
<dbReference type="InterPro" id="IPR051233">
    <property type="entry name" value="Desulfoferrodoxin_SOR"/>
</dbReference>
<organism evidence="13 14">
    <name type="scientific">Candidatus Allocopromorpha excrementipullorum</name>
    <dbReference type="NCBI Taxonomy" id="2840743"/>
    <lineage>
        <taxon>Bacteria</taxon>
        <taxon>Bacillati</taxon>
        <taxon>Bacillota</taxon>
        <taxon>Clostridia</taxon>
        <taxon>Eubacteriales</taxon>
        <taxon>Eubacteriaceae</taxon>
        <taxon>Eubacteriaceae incertae sedis</taxon>
        <taxon>Candidatus Allocopromorpha</taxon>
    </lineage>
</organism>
<evidence type="ECO:0000256" key="3">
    <source>
        <dbReference type="ARBA" id="ARBA00014839"/>
    </source>
</evidence>
<dbReference type="Pfam" id="PF01880">
    <property type="entry name" value="Desulfoferrodox"/>
    <property type="match status" value="1"/>
</dbReference>
<evidence type="ECO:0000259" key="12">
    <source>
        <dbReference type="Pfam" id="PF06397"/>
    </source>
</evidence>
<reference evidence="13" key="2">
    <citation type="journal article" date="2021" name="PeerJ">
        <title>Extensive microbial diversity within the chicken gut microbiome revealed by metagenomics and culture.</title>
        <authorList>
            <person name="Gilroy R."/>
            <person name="Ravi A."/>
            <person name="Getino M."/>
            <person name="Pursley I."/>
            <person name="Horton D.L."/>
            <person name="Alikhan N.F."/>
            <person name="Baker D."/>
            <person name="Gharbi K."/>
            <person name="Hall N."/>
            <person name="Watson M."/>
            <person name="Adriaenssens E.M."/>
            <person name="Foster-Nyarko E."/>
            <person name="Jarju S."/>
            <person name="Secka A."/>
            <person name="Antonio M."/>
            <person name="Oren A."/>
            <person name="Chaudhuri R.R."/>
            <person name="La Ragione R."/>
            <person name="Hildebrand F."/>
            <person name="Pallen M.J."/>
        </authorList>
    </citation>
    <scope>NUCLEOTIDE SEQUENCE</scope>
    <source>
        <strain evidence="13">ChiSjej4B22-8349</strain>
    </source>
</reference>
<evidence type="ECO:0000313" key="13">
    <source>
        <dbReference type="EMBL" id="HIU96123.1"/>
    </source>
</evidence>
<dbReference type="PANTHER" id="PTHR36541">
    <property type="entry name" value="SUPEROXIDE REDUCTASE-RELATED"/>
    <property type="match status" value="1"/>
</dbReference>
<comment type="catalytic activity">
    <reaction evidence="10">
        <text>reduced [rubredoxin] + superoxide + 2 H(+) = oxidized [rubredoxin] + H2O2</text>
        <dbReference type="Rhea" id="RHEA:21324"/>
        <dbReference type="Rhea" id="RHEA-COMP:10302"/>
        <dbReference type="Rhea" id="RHEA-COMP:10303"/>
        <dbReference type="ChEBI" id="CHEBI:15378"/>
        <dbReference type="ChEBI" id="CHEBI:16240"/>
        <dbReference type="ChEBI" id="CHEBI:18421"/>
        <dbReference type="ChEBI" id="CHEBI:29033"/>
        <dbReference type="ChEBI" id="CHEBI:29034"/>
        <dbReference type="EC" id="1.15.1.2"/>
    </reaction>
</comment>
<comment type="similarity">
    <text evidence="1">Belongs to the desulfoferrodoxin family.</text>
</comment>
<dbReference type="InterPro" id="IPR036073">
    <property type="entry name" value="Desulfoferrodoxin_Fe-bd_dom_sf"/>
</dbReference>
<feature type="domain" description="Desulfoferrodoxin ferrous iron-binding" evidence="11">
    <location>
        <begin position="38"/>
        <end position="120"/>
    </location>
</feature>
<dbReference type="Gene3D" id="2.60.40.730">
    <property type="entry name" value="SOR catalytic domain"/>
    <property type="match status" value="1"/>
</dbReference>
<dbReference type="EC" id="1.15.1.2" evidence="2"/>
<dbReference type="NCBIfam" id="TIGR00332">
    <property type="entry name" value="neela_ferrous"/>
    <property type="match status" value="1"/>
</dbReference>
<reference evidence="13" key="1">
    <citation type="submission" date="2020-10" db="EMBL/GenBank/DDBJ databases">
        <authorList>
            <person name="Gilroy R."/>
        </authorList>
    </citation>
    <scope>NUCLEOTIDE SEQUENCE</scope>
    <source>
        <strain evidence="13">ChiSjej4B22-8349</strain>
    </source>
</reference>
<evidence type="ECO:0000256" key="9">
    <source>
        <dbReference type="ARBA" id="ARBA00031398"/>
    </source>
</evidence>
<evidence type="ECO:0000256" key="7">
    <source>
        <dbReference type="ARBA" id="ARBA00023004"/>
    </source>
</evidence>
<dbReference type="EMBL" id="DVOB01000120">
    <property type="protein sequence ID" value="HIU96123.1"/>
    <property type="molecule type" value="Genomic_DNA"/>
</dbReference>
<evidence type="ECO:0000259" key="11">
    <source>
        <dbReference type="Pfam" id="PF01880"/>
    </source>
</evidence>
<dbReference type="SUPFAM" id="SSF49367">
    <property type="entry name" value="Superoxide reductase-like"/>
    <property type="match status" value="1"/>
</dbReference>
<evidence type="ECO:0000256" key="5">
    <source>
        <dbReference type="ARBA" id="ARBA00022723"/>
    </source>
</evidence>
<sequence>MKFYKCEHCGNIITKIEDKGVPVMCCGQKMTEIVPGTTDAAQEKHVPVVEQTGDTVKVKVGSVEHPMQEEHYITFVCLETENGHQIKYLKPGTKPEAEFTLNNDKLVAVYEYCNLHGLWKA</sequence>